<evidence type="ECO:0000313" key="5">
    <source>
        <dbReference type="Proteomes" id="UP000290637"/>
    </source>
</evidence>
<evidence type="ECO:0000256" key="2">
    <source>
        <dbReference type="SAM" id="SignalP"/>
    </source>
</evidence>
<dbReference type="KEGG" id="plue:EWM63_20030"/>
<evidence type="ECO:0000259" key="3">
    <source>
        <dbReference type="Pfam" id="PF07589"/>
    </source>
</evidence>
<feature type="domain" description="Ice-binding protein C-terminal" evidence="3">
    <location>
        <begin position="221"/>
        <end position="244"/>
    </location>
</feature>
<evidence type="ECO:0000313" key="4">
    <source>
        <dbReference type="EMBL" id="QBE64997.1"/>
    </source>
</evidence>
<feature type="region of interest" description="Disordered" evidence="1">
    <location>
        <begin position="65"/>
        <end position="84"/>
    </location>
</feature>
<dbReference type="InterPro" id="IPR013424">
    <property type="entry name" value="Ice-binding_C"/>
</dbReference>
<dbReference type="Pfam" id="PF07589">
    <property type="entry name" value="PEP-CTERM"/>
    <property type="match status" value="1"/>
</dbReference>
<accession>A0A4P6L118</accession>
<name>A0A4P6L118_9BURK</name>
<dbReference type="RefSeq" id="WP_130188112.1">
    <property type="nucleotide sequence ID" value="NZ_CP035913.1"/>
</dbReference>
<dbReference type="OrthoDB" id="8756644at2"/>
<feature type="signal peptide" evidence="2">
    <location>
        <begin position="1"/>
        <end position="20"/>
    </location>
</feature>
<dbReference type="AlphaFoldDB" id="A0A4P6L118"/>
<protein>
    <submittedName>
        <fullName evidence="4">PEP-CTERM sorting domain-containing protein</fullName>
    </submittedName>
</protein>
<dbReference type="NCBIfam" id="TIGR02595">
    <property type="entry name" value="PEP_CTERM"/>
    <property type="match status" value="1"/>
</dbReference>
<keyword evidence="5" id="KW-1185">Reference proteome</keyword>
<sequence length="246" mass="25541">MTRTLVAGSVLAVLFGNALAQDSTAQASLSDYSYQLIDLDPADGIAPSIAFPINRRVAATSVAARYGDEQSNDEQPSTAGELVSSSQVAGSAQAMAWFSGDTMGASGSIGEAGIYQAVGLWEAFYILSPRTKLIFTGHATGSLGIGAPVPGQNSAAVVTVRFTPSDDGTPSLYSRILSTYNPGSGTAFDDWIQVEFVNDSSLDLISELQISASAFAVVSVVPEPSSYLMLGTGLVLAGGMLRRRRA</sequence>
<dbReference type="EMBL" id="CP035913">
    <property type="protein sequence ID" value="QBE64997.1"/>
    <property type="molecule type" value="Genomic_DNA"/>
</dbReference>
<evidence type="ECO:0000256" key="1">
    <source>
        <dbReference type="SAM" id="MobiDB-lite"/>
    </source>
</evidence>
<keyword evidence="2" id="KW-0732">Signal</keyword>
<dbReference type="Proteomes" id="UP000290637">
    <property type="component" value="Chromosome"/>
</dbReference>
<proteinExistence type="predicted"/>
<organism evidence="4 5">
    <name type="scientific">Pseudoduganella lutea</name>
    <dbReference type="NCBI Taxonomy" id="321985"/>
    <lineage>
        <taxon>Bacteria</taxon>
        <taxon>Pseudomonadati</taxon>
        <taxon>Pseudomonadota</taxon>
        <taxon>Betaproteobacteria</taxon>
        <taxon>Burkholderiales</taxon>
        <taxon>Oxalobacteraceae</taxon>
        <taxon>Telluria group</taxon>
        <taxon>Pseudoduganella</taxon>
    </lineage>
</organism>
<gene>
    <name evidence="4" type="ORF">EWM63_20030</name>
</gene>
<reference evidence="4 5" key="1">
    <citation type="submission" date="2019-02" db="EMBL/GenBank/DDBJ databases">
        <title>Draft Genome Sequences of Six Type Strains of the Genus Massilia.</title>
        <authorList>
            <person name="Miess H."/>
            <person name="Frediansyhah A."/>
            <person name="Gross H."/>
        </authorList>
    </citation>
    <scope>NUCLEOTIDE SEQUENCE [LARGE SCALE GENOMIC DNA]</scope>
    <source>
        <strain evidence="4 5">DSM 17473</strain>
    </source>
</reference>
<feature type="chain" id="PRO_5020784911" evidence="2">
    <location>
        <begin position="21"/>
        <end position="246"/>
    </location>
</feature>